<dbReference type="InterPro" id="IPR017927">
    <property type="entry name" value="FAD-bd_FR_type"/>
</dbReference>
<dbReference type="Pfam" id="PF08021">
    <property type="entry name" value="FAD_binding_9"/>
    <property type="match status" value="1"/>
</dbReference>
<reference evidence="2 3" key="1">
    <citation type="submission" date="2019-07" db="EMBL/GenBank/DDBJ databases">
        <title>Draft genome sequence of Brevibacterium aurantiacum XU54 isolated from Xinjiang China.</title>
        <authorList>
            <person name="Xu X."/>
        </authorList>
    </citation>
    <scope>NUCLEOTIDE SEQUENCE [LARGE SCALE GENOMIC DNA]</scope>
    <source>
        <strain evidence="2 3">XU54</strain>
    </source>
</reference>
<dbReference type="InterPro" id="IPR017938">
    <property type="entry name" value="Riboflavin_synthase-like_b-brl"/>
</dbReference>
<evidence type="ECO:0000313" key="3">
    <source>
        <dbReference type="Proteomes" id="UP000316406"/>
    </source>
</evidence>
<dbReference type="InterPro" id="IPR039374">
    <property type="entry name" value="SIP_fam"/>
</dbReference>
<dbReference type="PANTHER" id="PTHR30157">
    <property type="entry name" value="FERRIC REDUCTASE, NADPH-DEPENDENT"/>
    <property type="match status" value="1"/>
</dbReference>
<dbReference type="AlphaFoldDB" id="A0A556CQF5"/>
<feature type="domain" description="FAD-binding FR-type" evidence="1">
    <location>
        <begin position="14"/>
        <end position="131"/>
    </location>
</feature>
<dbReference type="GO" id="GO:0016491">
    <property type="term" value="F:oxidoreductase activity"/>
    <property type="evidence" value="ECO:0007669"/>
    <property type="project" value="InterPro"/>
</dbReference>
<accession>A0A556CQF5</accession>
<dbReference type="Gene3D" id="3.40.50.80">
    <property type="entry name" value="Nucleotide-binding domain of ferredoxin-NADP reductase (FNR) module"/>
    <property type="match status" value="1"/>
</dbReference>
<dbReference type="Pfam" id="PF04954">
    <property type="entry name" value="SIP"/>
    <property type="match status" value="1"/>
</dbReference>
<evidence type="ECO:0000259" key="1">
    <source>
        <dbReference type="PROSITE" id="PS51384"/>
    </source>
</evidence>
<dbReference type="RefSeq" id="WP_143920746.1">
    <property type="nucleotide sequence ID" value="NZ_VLTK01000001.1"/>
</dbReference>
<name>A0A556CQF5_BREAU</name>
<dbReference type="Gene3D" id="2.40.30.10">
    <property type="entry name" value="Translation factors"/>
    <property type="match status" value="1"/>
</dbReference>
<organism evidence="2 3">
    <name type="scientific">Brevibacterium aurantiacum</name>
    <dbReference type="NCBI Taxonomy" id="273384"/>
    <lineage>
        <taxon>Bacteria</taxon>
        <taxon>Bacillati</taxon>
        <taxon>Actinomycetota</taxon>
        <taxon>Actinomycetes</taxon>
        <taxon>Micrococcales</taxon>
        <taxon>Brevibacteriaceae</taxon>
        <taxon>Brevibacterium</taxon>
    </lineage>
</organism>
<proteinExistence type="predicted"/>
<gene>
    <name evidence="2" type="ORF">FO013_01515</name>
</gene>
<dbReference type="InterPro" id="IPR039261">
    <property type="entry name" value="FNR_nucleotide-bd"/>
</dbReference>
<comment type="caution">
    <text evidence="2">The sequence shown here is derived from an EMBL/GenBank/DDBJ whole genome shotgun (WGS) entry which is preliminary data.</text>
</comment>
<keyword evidence="3" id="KW-1185">Reference proteome</keyword>
<sequence length="255" mass="28620">MVNWQRGVMRLMRISNHEIAVTRVEDFTDFYRRIHFTGPQLLSELTEVFPTLWTRLWFPHPEKGEGHVSQRGYTFVDIDVATGSFSLDFVIHGDAANPAGTGPASRWAVSATPGTTIEAALTPARIDLPSDTDRILLAGDLTALPAVNSWLQTIPAEVPVTVAIEDDHEPTTVNTLPRAEHPNARWVWVRSEGPFGAALVEHVRSFDLDPDGLYVWAAGERSLIKQVRTLIKQDLELKKDHHFSQFYWFEGKPTG</sequence>
<dbReference type="EMBL" id="VLTK01000001">
    <property type="protein sequence ID" value="TSI19654.1"/>
    <property type="molecule type" value="Genomic_DNA"/>
</dbReference>
<protein>
    <submittedName>
        <fullName evidence="2">Siderophore-interacting protein</fullName>
    </submittedName>
</protein>
<dbReference type="InterPro" id="IPR013113">
    <property type="entry name" value="SIP_FAD-bd"/>
</dbReference>
<dbReference type="SUPFAM" id="SSF63380">
    <property type="entry name" value="Riboflavin synthase domain-like"/>
    <property type="match status" value="1"/>
</dbReference>
<dbReference type="InterPro" id="IPR007037">
    <property type="entry name" value="SIP_rossman_dom"/>
</dbReference>
<evidence type="ECO:0000313" key="2">
    <source>
        <dbReference type="EMBL" id="TSI19654.1"/>
    </source>
</evidence>
<dbReference type="PROSITE" id="PS51384">
    <property type="entry name" value="FAD_FR"/>
    <property type="match status" value="1"/>
</dbReference>
<dbReference type="PANTHER" id="PTHR30157:SF0">
    <property type="entry name" value="NADPH-DEPENDENT FERRIC-CHELATE REDUCTASE"/>
    <property type="match status" value="1"/>
</dbReference>
<dbReference type="CDD" id="cd06193">
    <property type="entry name" value="siderophore_interacting"/>
    <property type="match status" value="1"/>
</dbReference>
<dbReference type="Proteomes" id="UP000316406">
    <property type="component" value="Unassembled WGS sequence"/>
</dbReference>
<dbReference type="OrthoDB" id="9814826at2"/>